<dbReference type="InterPro" id="IPR006427">
    <property type="entry name" value="Portal_HK97"/>
</dbReference>
<name>A0ABD4XFN0_9RHOB</name>
<proteinExistence type="predicted"/>
<dbReference type="EMBL" id="JARCJK010000017">
    <property type="protein sequence ID" value="MDE4167994.1"/>
    <property type="molecule type" value="Genomic_DNA"/>
</dbReference>
<evidence type="ECO:0000313" key="1">
    <source>
        <dbReference type="EMBL" id="MDE4167994.1"/>
    </source>
</evidence>
<evidence type="ECO:0000313" key="2">
    <source>
        <dbReference type="Proteomes" id="UP001218364"/>
    </source>
</evidence>
<dbReference type="RefSeq" id="WP_274840219.1">
    <property type="nucleotide sequence ID" value="NZ_JARCJF010000017.1"/>
</dbReference>
<dbReference type="AlphaFoldDB" id="A0ABD4XFN0"/>
<dbReference type="InterPro" id="IPR006944">
    <property type="entry name" value="Phage/GTA_portal"/>
</dbReference>
<dbReference type="NCBIfam" id="TIGR01537">
    <property type="entry name" value="portal_HK97"/>
    <property type="match status" value="1"/>
</dbReference>
<dbReference type="Pfam" id="PF04860">
    <property type="entry name" value="Phage_portal"/>
    <property type="match status" value="1"/>
</dbReference>
<organism evidence="1 2">
    <name type="scientific">Phaeobacter gallaeciensis</name>
    <dbReference type="NCBI Taxonomy" id="60890"/>
    <lineage>
        <taxon>Bacteria</taxon>
        <taxon>Pseudomonadati</taxon>
        <taxon>Pseudomonadota</taxon>
        <taxon>Alphaproteobacteria</taxon>
        <taxon>Rhodobacterales</taxon>
        <taxon>Roseobacteraceae</taxon>
        <taxon>Phaeobacter</taxon>
    </lineage>
</organism>
<protein>
    <submittedName>
        <fullName evidence="1">Phage portal protein</fullName>
    </submittedName>
</protein>
<dbReference type="Proteomes" id="UP001218364">
    <property type="component" value="Unassembled WGS sequence"/>
</dbReference>
<sequence length="407" mass="44451">MGLISKALSSVGLQLKSESSVKWADGRAQGGGSEGHVGNAGEVVSARSSLSLSAVWGCANLISGTLSSLPFEVQRRDSDGFTETDPGHPLHAVIHESPNFDQTALDFWDFMNLSIELWGNAYASVQRRDGKIVALYPVHPEAMSVRRLGSGRIEYRWSDGGKSFVRLDRDVFHIRGPGGNALGGMSTLRFGVQAFSSALAADRAAAGMFRNGLRPSALIKFKEWLSAPEREAAEKIVEKYLGAVNSGKPFIAEGGMEYDHLSISPEDAQMLETRQFSVEEICRYFQVPPALIGHAGASTAWPTSVDQQVLMFTKFYLRRRVKRIEQAVRKQLLTPADRAAGVSVRINMDGLMRGDSASRAAFYQIMVQIGAMTINEVRKLEGRRPVAGGDEVRMQMQNIPITETGEG</sequence>
<reference evidence="1 2" key="1">
    <citation type="submission" date="2023-02" db="EMBL/GenBank/DDBJ databases">
        <title>Population genomics of bacteria associated with diatom.</title>
        <authorList>
            <person name="Xie J."/>
            <person name="Wang H."/>
        </authorList>
    </citation>
    <scope>NUCLEOTIDE SEQUENCE [LARGE SCALE GENOMIC DNA]</scope>
    <source>
        <strain evidence="1 2">PT47_8</strain>
    </source>
</reference>
<accession>A0ABD4XFN0</accession>
<gene>
    <name evidence="1" type="ORF">PXK24_20070</name>
</gene>
<comment type="caution">
    <text evidence="1">The sequence shown here is derived from an EMBL/GenBank/DDBJ whole genome shotgun (WGS) entry which is preliminary data.</text>
</comment>